<feature type="transmembrane region" description="Helical" evidence="1">
    <location>
        <begin position="153"/>
        <end position="171"/>
    </location>
</feature>
<evidence type="ECO:0000313" key="3">
    <source>
        <dbReference type="Proteomes" id="UP000823928"/>
    </source>
</evidence>
<feature type="transmembrane region" description="Helical" evidence="1">
    <location>
        <begin position="33"/>
        <end position="55"/>
    </location>
</feature>
<keyword evidence="1" id="KW-0812">Transmembrane</keyword>
<dbReference type="AlphaFoldDB" id="A0A9D1F1N2"/>
<keyword evidence="1" id="KW-1133">Transmembrane helix</keyword>
<protein>
    <submittedName>
        <fullName evidence="2">Uncharacterized protein</fullName>
    </submittedName>
</protein>
<reference evidence="2" key="2">
    <citation type="journal article" date="2021" name="PeerJ">
        <title>Extensive microbial diversity within the chicken gut microbiome revealed by metagenomics and culture.</title>
        <authorList>
            <person name="Gilroy R."/>
            <person name="Ravi A."/>
            <person name="Getino M."/>
            <person name="Pursley I."/>
            <person name="Horton D.L."/>
            <person name="Alikhan N.F."/>
            <person name="Baker D."/>
            <person name="Gharbi K."/>
            <person name="Hall N."/>
            <person name="Watson M."/>
            <person name="Adriaenssens E.M."/>
            <person name="Foster-Nyarko E."/>
            <person name="Jarju S."/>
            <person name="Secka A."/>
            <person name="Antonio M."/>
            <person name="Oren A."/>
            <person name="Chaudhuri R.R."/>
            <person name="La Ragione R."/>
            <person name="Hildebrand F."/>
            <person name="Pallen M.J."/>
        </authorList>
    </citation>
    <scope>NUCLEOTIDE SEQUENCE</scope>
    <source>
        <strain evidence="2">6276</strain>
    </source>
</reference>
<gene>
    <name evidence="2" type="ORF">IAC10_14490</name>
</gene>
<feature type="transmembrane region" description="Helical" evidence="1">
    <location>
        <begin position="67"/>
        <end position="89"/>
    </location>
</feature>
<name>A0A9D1F1N2_9BACT</name>
<proteinExistence type="predicted"/>
<organism evidence="2 3">
    <name type="scientific">Candidatus Scatousia excrementigallinarum</name>
    <dbReference type="NCBI Taxonomy" id="2840935"/>
    <lineage>
        <taxon>Bacteria</taxon>
        <taxon>Candidatus Scatousia</taxon>
    </lineage>
</organism>
<evidence type="ECO:0000313" key="2">
    <source>
        <dbReference type="EMBL" id="HIS37809.1"/>
    </source>
</evidence>
<sequence length="324" mass="36895">MSKAKIENSIFNVLKEGVKIYCMNFLQFTRYMAFPVLGQLAGMGLIFGLAGLYTAYLPELIEKSPAFNNFTTIVACVILITVPGMIIFLKAFWDFLVAYGALNSMADSALNTGRVYDFPAHNSLITQRTFKYVGLWFIIGLLSLIAINPFFIIIAAILFIYFILVFQVFTFEEDVSILGCFRRSMELVKGNFARTFILMCIIGFFTHYLFVEGFSVFFDLTGLTGLLSKPFESWVMTNIPIDSFNNWLLNINPRADILTPAKVAESFVYQIAFFIVTGFTLPLRSICWSLWYKALNNSCVKSERKSGTRRLDKNILKRAQKKED</sequence>
<keyword evidence="1" id="KW-0472">Membrane</keyword>
<comment type="caution">
    <text evidence="2">The sequence shown here is derived from an EMBL/GenBank/DDBJ whole genome shotgun (WGS) entry which is preliminary data.</text>
</comment>
<evidence type="ECO:0000256" key="1">
    <source>
        <dbReference type="SAM" id="Phobius"/>
    </source>
</evidence>
<dbReference type="Proteomes" id="UP000823928">
    <property type="component" value="Unassembled WGS sequence"/>
</dbReference>
<dbReference type="EMBL" id="DVIU01000296">
    <property type="protein sequence ID" value="HIS37809.1"/>
    <property type="molecule type" value="Genomic_DNA"/>
</dbReference>
<feature type="transmembrane region" description="Helical" evidence="1">
    <location>
        <begin position="192"/>
        <end position="210"/>
    </location>
</feature>
<accession>A0A9D1F1N2</accession>
<feature type="transmembrane region" description="Helical" evidence="1">
    <location>
        <begin position="267"/>
        <end position="291"/>
    </location>
</feature>
<reference evidence="2" key="1">
    <citation type="submission" date="2020-10" db="EMBL/GenBank/DDBJ databases">
        <authorList>
            <person name="Gilroy R."/>
        </authorList>
    </citation>
    <scope>NUCLEOTIDE SEQUENCE</scope>
    <source>
        <strain evidence="2">6276</strain>
    </source>
</reference>
<feature type="transmembrane region" description="Helical" evidence="1">
    <location>
        <begin position="129"/>
        <end position="147"/>
    </location>
</feature>